<comment type="caution">
    <text evidence="2">The sequence shown here is derived from an EMBL/GenBank/DDBJ whole genome shotgun (WGS) entry which is preliminary data.</text>
</comment>
<reference evidence="2 3" key="1">
    <citation type="submission" date="2017-11" db="EMBL/GenBank/DDBJ databases">
        <title>Genome sequencing of Fusobacterium periodonticum KCOM 1259.</title>
        <authorList>
            <person name="Kook J.-K."/>
            <person name="Park S.-N."/>
            <person name="Lim Y.K."/>
        </authorList>
    </citation>
    <scope>NUCLEOTIDE SEQUENCE [LARGE SCALE GENOMIC DNA]</scope>
    <source>
        <strain evidence="2 3">KCOM 1259</strain>
    </source>
</reference>
<keyword evidence="1" id="KW-0472">Membrane</keyword>
<evidence type="ECO:0000256" key="1">
    <source>
        <dbReference type="SAM" id="Phobius"/>
    </source>
</evidence>
<dbReference type="GeneID" id="93327153"/>
<evidence type="ECO:0000313" key="3">
    <source>
        <dbReference type="Proteomes" id="UP000229011"/>
    </source>
</evidence>
<feature type="transmembrane region" description="Helical" evidence="1">
    <location>
        <begin position="293"/>
        <end position="313"/>
    </location>
</feature>
<evidence type="ECO:0000313" key="2">
    <source>
        <dbReference type="EMBL" id="PIM79220.1"/>
    </source>
</evidence>
<gene>
    <name evidence="2" type="ORF">CTM71_01545</name>
</gene>
<feature type="transmembrane region" description="Helical" evidence="1">
    <location>
        <begin position="31"/>
        <end position="50"/>
    </location>
</feature>
<keyword evidence="1" id="KW-1133">Transmembrane helix</keyword>
<dbReference type="EMBL" id="PEQY01000001">
    <property type="protein sequence ID" value="PIM79220.1"/>
    <property type="molecule type" value="Genomic_DNA"/>
</dbReference>
<dbReference type="RefSeq" id="WP_099957989.1">
    <property type="nucleotide sequence ID" value="NZ_PEQY01000001.1"/>
</dbReference>
<protein>
    <recommendedName>
        <fullName evidence="4">Polysaccharide chain length determinant N-terminal domain-containing protein</fullName>
    </recommendedName>
</protein>
<accession>A0A2G9EE65</accession>
<sequence length="327" mass="37912">MSNKLVKVEDEFYEENEISIYDILNIFLKNIKIFILVTIIGLVATCLFVAKKIIFDKNNISKLNYTLNYQELESYLAGRVFYPQESPSEVLLEDEYLEKLFENSELKELYEKNVKENREDINTKRVFLLGDGENDKEAILRNVSKGENKPNSYTVILKINKKDDPNRQVSISIMRAYLKIIKEYYDETIFKYIQNREKYVEGRLPELRKLLGENAIAGESGLVNQSSLTENNFLKYMYPIKVSNIDTYYSEYVKLENENQAIIALTTLGLNDVNKFVKYDTSIIFEKEKSGNAIKLAIGIILSLCLGVFAVFVKEFIEGYKKNKANN</sequence>
<name>A0A2G9EE65_9FUSO</name>
<evidence type="ECO:0008006" key="4">
    <source>
        <dbReference type="Google" id="ProtNLM"/>
    </source>
</evidence>
<organism evidence="2 3">
    <name type="scientific">Fusobacterium pseudoperiodonticum</name>
    <dbReference type="NCBI Taxonomy" id="2663009"/>
    <lineage>
        <taxon>Bacteria</taxon>
        <taxon>Fusobacteriati</taxon>
        <taxon>Fusobacteriota</taxon>
        <taxon>Fusobacteriia</taxon>
        <taxon>Fusobacteriales</taxon>
        <taxon>Fusobacteriaceae</taxon>
        <taxon>Fusobacterium</taxon>
    </lineage>
</organism>
<dbReference type="Proteomes" id="UP000229011">
    <property type="component" value="Unassembled WGS sequence"/>
</dbReference>
<keyword evidence="1" id="KW-0812">Transmembrane</keyword>
<proteinExistence type="predicted"/>
<dbReference type="AlphaFoldDB" id="A0A2G9EE65"/>